<organism evidence="2">
    <name type="scientific">Zea mays</name>
    <name type="common">Maize</name>
    <dbReference type="NCBI Taxonomy" id="4577"/>
    <lineage>
        <taxon>Eukaryota</taxon>
        <taxon>Viridiplantae</taxon>
        <taxon>Streptophyta</taxon>
        <taxon>Embryophyta</taxon>
        <taxon>Tracheophyta</taxon>
        <taxon>Spermatophyta</taxon>
        <taxon>Magnoliopsida</taxon>
        <taxon>Liliopsida</taxon>
        <taxon>Poales</taxon>
        <taxon>Poaceae</taxon>
        <taxon>PACMAD clade</taxon>
        <taxon>Panicoideae</taxon>
        <taxon>Andropogonodae</taxon>
        <taxon>Andropogoneae</taxon>
        <taxon>Tripsacinae</taxon>
        <taxon>Zea</taxon>
    </lineage>
</organism>
<dbReference type="FunCoup" id="K7UT98">
    <property type="interactions" value="2628"/>
</dbReference>
<evidence type="ECO:0000313" key="2">
    <source>
        <dbReference type="EMBL" id="AQK89734.1"/>
    </source>
</evidence>
<dbReference type="ExpressionAtlas" id="K7UT98">
    <property type="expression patterns" value="baseline and differential"/>
</dbReference>
<dbReference type="PANTHER" id="PTHR36783">
    <property type="entry name" value="THYLAKOID LUMENAL 17.9 KDA PROTEIN, CHLOROPLASTIC"/>
    <property type="match status" value="1"/>
</dbReference>
<sequence>MPLATTAPTPAPPCPPPSPAAAPVRTQLLSSVAKLALTAALVCGSGGPAAVVVVPAAAQAVPFVRPPPPPLQGRPFASSTPYAQSQKLQLGLDKLGKIRPCPSTNPGCVSTNPLGSSGSFASPLLIPESSAGEKTVAKRNSSSSPFQIKHSVNRVMLCFCVSQLISCYFVVAGGVRTCCKSLRQAIEKTQRNVEFKVDEDTPYGHYIEAEMDGGVGRDVMEFLVKKDAGVVAYRCMATKVTFVYPFTTAVGDSKGQKQRIAAISQELGWYAPDIQSSMDSVDDVNYVP</sequence>
<dbReference type="eggNOG" id="ENOG502QS2R">
    <property type="taxonomic scope" value="Eukaryota"/>
</dbReference>
<feature type="compositionally biased region" description="Pro residues" evidence="1">
    <location>
        <begin position="9"/>
        <end position="20"/>
    </location>
</feature>
<name>K7UT98_MAIZE</name>
<dbReference type="AlphaFoldDB" id="K7UT98"/>
<gene>
    <name evidence="2" type="ORF">ZEAMMB73_Zm00001d008394</name>
</gene>
<evidence type="ECO:0000256" key="1">
    <source>
        <dbReference type="SAM" id="MobiDB-lite"/>
    </source>
</evidence>
<dbReference type="InParanoid" id="K7UT98"/>
<proteinExistence type="predicted"/>
<feature type="region of interest" description="Disordered" evidence="1">
    <location>
        <begin position="1"/>
        <end position="22"/>
    </location>
</feature>
<reference evidence="2" key="1">
    <citation type="submission" date="2015-12" db="EMBL/GenBank/DDBJ databases">
        <title>Update maize B73 reference genome by single molecule sequencing technologies.</title>
        <authorList>
            <consortium name="Maize Genome Sequencing Project"/>
            <person name="Ware D."/>
        </authorList>
    </citation>
    <scope>NUCLEOTIDE SEQUENCE</scope>
    <source>
        <tissue evidence="2">Seedling</tissue>
    </source>
</reference>
<protein>
    <submittedName>
        <fullName evidence="2">Thylakoid lumenal 17.9 kDa protein chloroplastic</fullName>
    </submittedName>
</protein>
<accession>K7UT98</accession>
<dbReference type="PaxDb" id="4577-GRMZM2G004006_P02"/>
<dbReference type="InterPro" id="IPR037734">
    <property type="entry name" value="Thylakoid_lumenal_17.9"/>
</dbReference>
<dbReference type="PANTHER" id="PTHR36783:SF2">
    <property type="entry name" value="THYLAKOID LUMENAL 17.9 KDA PROTEIN, CHLOROPLASTIC"/>
    <property type="match status" value="1"/>
</dbReference>
<dbReference type="EMBL" id="CM000784">
    <property type="protein sequence ID" value="AQK89734.1"/>
    <property type="molecule type" value="Genomic_DNA"/>
</dbReference>